<reference evidence="2 3" key="1">
    <citation type="submission" date="2017-11" db="EMBL/GenBank/DDBJ databases">
        <title>De novo assembly and phasing of dikaryotic genomes from two isolates of Puccinia coronata f. sp. avenae, the causal agent of oat crown rust.</title>
        <authorList>
            <person name="Miller M.E."/>
            <person name="Zhang Y."/>
            <person name="Omidvar V."/>
            <person name="Sperschneider J."/>
            <person name="Schwessinger B."/>
            <person name="Raley C."/>
            <person name="Palmer J.M."/>
            <person name="Garnica D."/>
            <person name="Upadhyaya N."/>
            <person name="Rathjen J."/>
            <person name="Taylor J.M."/>
            <person name="Park R.F."/>
            <person name="Dodds P.N."/>
            <person name="Hirsch C.D."/>
            <person name="Kianian S.F."/>
            <person name="Figueroa M."/>
        </authorList>
    </citation>
    <scope>NUCLEOTIDE SEQUENCE [LARGE SCALE GENOMIC DNA]</scope>
    <source>
        <strain evidence="2">12NC29</strain>
    </source>
</reference>
<feature type="region of interest" description="Disordered" evidence="1">
    <location>
        <begin position="73"/>
        <end position="106"/>
    </location>
</feature>
<name>A0A2N5V4E4_9BASI</name>
<comment type="caution">
    <text evidence="2">The sequence shown here is derived from an EMBL/GenBank/DDBJ whole genome shotgun (WGS) entry which is preliminary data.</text>
</comment>
<keyword evidence="3" id="KW-1185">Reference proteome</keyword>
<dbReference type="EMBL" id="PGCJ01000133">
    <property type="protein sequence ID" value="PLW44864.1"/>
    <property type="molecule type" value="Genomic_DNA"/>
</dbReference>
<feature type="region of interest" description="Disordered" evidence="1">
    <location>
        <begin position="1"/>
        <end position="50"/>
    </location>
</feature>
<sequence length="106" mass="11258">MLARCTNSPEPKTPQSWAVVGATPGGRPSGGPRRASASFGGPAGRRQRDLIKLEESSSIDNDGLYRAAEGHASLAGRYKPYQRAEENSSSGGGYRRGRPAEERDGL</sequence>
<protein>
    <submittedName>
        <fullName evidence="2">Uncharacterized protein</fullName>
    </submittedName>
</protein>
<evidence type="ECO:0000313" key="3">
    <source>
        <dbReference type="Proteomes" id="UP000235388"/>
    </source>
</evidence>
<proteinExistence type="predicted"/>
<dbReference type="Proteomes" id="UP000235388">
    <property type="component" value="Unassembled WGS sequence"/>
</dbReference>
<evidence type="ECO:0000313" key="2">
    <source>
        <dbReference type="EMBL" id="PLW44864.1"/>
    </source>
</evidence>
<accession>A0A2N5V4E4</accession>
<evidence type="ECO:0000256" key="1">
    <source>
        <dbReference type="SAM" id="MobiDB-lite"/>
    </source>
</evidence>
<feature type="compositionally biased region" description="Polar residues" evidence="1">
    <location>
        <begin position="1"/>
        <end position="16"/>
    </location>
</feature>
<gene>
    <name evidence="2" type="ORF">PCANC_10809</name>
</gene>
<dbReference type="AlphaFoldDB" id="A0A2N5V4E4"/>
<organism evidence="2 3">
    <name type="scientific">Puccinia coronata f. sp. avenae</name>
    <dbReference type="NCBI Taxonomy" id="200324"/>
    <lineage>
        <taxon>Eukaryota</taxon>
        <taxon>Fungi</taxon>
        <taxon>Dikarya</taxon>
        <taxon>Basidiomycota</taxon>
        <taxon>Pucciniomycotina</taxon>
        <taxon>Pucciniomycetes</taxon>
        <taxon>Pucciniales</taxon>
        <taxon>Pucciniaceae</taxon>
        <taxon>Puccinia</taxon>
    </lineage>
</organism>